<proteinExistence type="predicted"/>
<name>A0ACA9SRF4_9GLOM</name>
<dbReference type="EMBL" id="CAJVQC010147196">
    <property type="protein sequence ID" value="CAG8845551.1"/>
    <property type="molecule type" value="Genomic_DNA"/>
</dbReference>
<protein>
    <submittedName>
        <fullName evidence="1">236_t:CDS:1</fullName>
    </submittedName>
</protein>
<organism evidence="1 2">
    <name type="scientific">Racocetra persica</name>
    <dbReference type="NCBI Taxonomy" id="160502"/>
    <lineage>
        <taxon>Eukaryota</taxon>
        <taxon>Fungi</taxon>
        <taxon>Fungi incertae sedis</taxon>
        <taxon>Mucoromycota</taxon>
        <taxon>Glomeromycotina</taxon>
        <taxon>Glomeromycetes</taxon>
        <taxon>Diversisporales</taxon>
        <taxon>Gigasporaceae</taxon>
        <taxon>Racocetra</taxon>
    </lineage>
</organism>
<sequence>IKIEMSLVKFTSQTSSEFPEEGELEWLGLEKTEQLFFQKVKTSLKEMFEGFNEALKTGRPDIQPLNTLVSNNLEAIYRCLTPARLEIFTCLIEKKPHNLRELSQLLKRDYAN</sequence>
<keyword evidence="2" id="KW-1185">Reference proteome</keyword>
<reference evidence="1" key="1">
    <citation type="submission" date="2021-06" db="EMBL/GenBank/DDBJ databases">
        <authorList>
            <person name="Kallberg Y."/>
            <person name="Tangrot J."/>
            <person name="Rosling A."/>
        </authorList>
    </citation>
    <scope>NUCLEOTIDE SEQUENCE</scope>
    <source>
        <strain evidence="1">MA461A</strain>
    </source>
</reference>
<evidence type="ECO:0000313" key="2">
    <source>
        <dbReference type="Proteomes" id="UP000789920"/>
    </source>
</evidence>
<dbReference type="Proteomes" id="UP000789920">
    <property type="component" value="Unassembled WGS sequence"/>
</dbReference>
<comment type="caution">
    <text evidence="1">The sequence shown here is derived from an EMBL/GenBank/DDBJ whole genome shotgun (WGS) entry which is preliminary data.</text>
</comment>
<accession>A0ACA9SRF4</accession>
<gene>
    <name evidence="1" type="ORF">RPERSI_LOCUS33716</name>
</gene>
<feature type="non-terminal residue" evidence="1">
    <location>
        <position position="1"/>
    </location>
</feature>
<evidence type="ECO:0000313" key="1">
    <source>
        <dbReference type="EMBL" id="CAG8845551.1"/>
    </source>
</evidence>
<feature type="non-terminal residue" evidence="1">
    <location>
        <position position="112"/>
    </location>
</feature>